<dbReference type="GO" id="GO:0015074">
    <property type="term" value="P:DNA integration"/>
    <property type="evidence" value="ECO:0007669"/>
    <property type="project" value="TreeGrafter"/>
</dbReference>
<gene>
    <name evidence="3" type="ORF">AFUS01_LOCUS38277</name>
</gene>
<sequence length="272" mass="30357">MPLTRLNLEERIRCVRLFSLYNKASNIQKAWKKEFGTDPPSRKTIAALNKKFDETGSVADLSRSGRPKTSRTEATVALVQEALAKDPTKSIRSLSSELGVNKAAVHRIKQDSEKKKSTIKLENKRLKEKVVELQRRIVQLEARLNPDEGNGNGVVEAIPSGLDDSKHVLEHVEPGQITTIICTSGTAPAGFINDNNPLTTYTVQVVTPAELSQLKSLSRHQVEQLQQPSDRINDEHAFKNVQLRLCAQNTLLTDVFKLIYTNTGKRLEVNPE</sequence>
<dbReference type="GO" id="GO:0003690">
    <property type="term" value="F:double-stranded DNA binding"/>
    <property type="evidence" value="ECO:0007669"/>
    <property type="project" value="TreeGrafter"/>
</dbReference>
<name>A0A8J2PNY2_9HEXA</name>
<dbReference type="GO" id="GO:0005634">
    <property type="term" value="C:nucleus"/>
    <property type="evidence" value="ECO:0007669"/>
    <property type="project" value="TreeGrafter"/>
</dbReference>
<dbReference type="GO" id="GO:0042800">
    <property type="term" value="F:histone H3K4 methyltransferase activity"/>
    <property type="evidence" value="ECO:0007669"/>
    <property type="project" value="TreeGrafter"/>
</dbReference>
<reference evidence="3" key="1">
    <citation type="submission" date="2021-06" db="EMBL/GenBank/DDBJ databases">
        <authorList>
            <person name="Hodson N. C."/>
            <person name="Mongue J. A."/>
            <person name="Jaron S. K."/>
        </authorList>
    </citation>
    <scope>NUCLEOTIDE SEQUENCE</scope>
</reference>
<dbReference type="PANTHER" id="PTHR46060:SF2">
    <property type="entry name" value="HISTONE-LYSINE N-METHYLTRANSFERASE SETMAR"/>
    <property type="match status" value="1"/>
</dbReference>
<evidence type="ECO:0000313" key="3">
    <source>
        <dbReference type="EMBL" id="CAG7828343.1"/>
    </source>
</evidence>
<keyword evidence="4" id="KW-1185">Reference proteome</keyword>
<evidence type="ECO:0000313" key="4">
    <source>
        <dbReference type="Proteomes" id="UP000708208"/>
    </source>
</evidence>
<evidence type="ECO:0000256" key="1">
    <source>
        <dbReference type="SAM" id="Coils"/>
    </source>
</evidence>
<protein>
    <recommendedName>
        <fullName evidence="2">DUF4817 domain-containing protein</fullName>
    </recommendedName>
</protein>
<feature type="coiled-coil region" evidence="1">
    <location>
        <begin position="109"/>
        <end position="143"/>
    </location>
</feature>
<accession>A0A8J2PNY2</accession>
<organism evidence="3 4">
    <name type="scientific">Allacma fusca</name>
    <dbReference type="NCBI Taxonomy" id="39272"/>
    <lineage>
        <taxon>Eukaryota</taxon>
        <taxon>Metazoa</taxon>
        <taxon>Ecdysozoa</taxon>
        <taxon>Arthropoda</taxon>
        <taxon>Hexapoda</taxon>
        <taxon>Collembola</taxon>
        <taxon>Symphypleona</taxon>
        <taxon>Sminthuridae</taxon>
        <taxon>Allacma</taxon>
    </lineage>
</organism>
<dbReference type="InterPro" id="IPR032135">
    <property type="entry name" value="DUF4817"/>
</dbReference>
<dbReference type="Proteomes" id="UP000708208">
    <property type="component" value="Unassembled WGS sequence"/>
</dbReference>
<feature type="domain" description="DUF4817" evidence="2">
    <location>
        <begin position="8"/>
        <end position="59"/>
    </location>
</feature>
<evidence type="ECO:0000259" key="2">
    <source>
        <dbReference type="Pfam" id="PF16087"/>
    </source>
</evidence>
<dbReference type="GO" id="GO:0000729">
    <property type="term" value="P:DNA double-strand break processing"/>
    <property type="evidence" value="ECO:0007669"/>
    <property type="project" value="TreeGrafter"/>
</dbReference>
<dbReference type="GO" id="GO:0003697">
    <property type="term" value="F:single-stranded DNA binding"/>
    <property type="evidence" value="ECO:0007669"/>
    <property type="project" value="TreeGrafter"/>
</dbReference>
<dbReference type="GO" id="GO:0006303">
    <property type="term" value="P:double-strand break repair via nonhomologous end joining"/>
    <property type="evidence" value="ECO:0007669"/>
    <property type="project" value="TreeGrafter"/>
</dbReference>
<dbReference type="OrthoDB" id="10006939at2759"/>
<dbReference type="GO" id="GO:0046975">
    <property type="term" value="F:histone H3K36 methyltransferase activity"/>
    <property type="evidence" value="ECO:0007669"/>
    <property type="project" value="TreeGrafter"/>
</dbReference>
<dbReference type="EMBL" id="CAJVCH010547203">
    <property type="protein sequence ID" value="CAG7828343.1"/>
    <property type="molecule type" value="Genomic_DNA"/>
</dbReference>
<dbReference type="GO" id="GO:0035861">
    <property type="term" value="C:site of double-strand break"/>
    <property type="evidence" value="ECO:0007669"/>
    <property type="project" value="TreeGrafter"/>
</dbReference>
<dbReference type="GO" id="GO:0000014">
    <property type="term" value="F:single-stranded DNA endodeoxyribonuclease activity"/>
    <property type="evidence" value="ECO:0007669"/>
    <property type="project" value="TreeGrafter"/>
</dbReference>
<comment type="caution">
    <text evidence="3">The sequence shown here is derived from an EMBL/GenBank/DDBJ whole genome shotgun (WGS) entry which is preliminary data.</text>
</comment>
<proteinExistence type="predicted"/>
<dbReference type="GO" id="GO:0031297">
    <property type="term" value="P:replication fork processing"/>
    <property type="evidence" value="ECO:0007669"/>
    <property type="project" value="TreeGrafter"/>
</dbReference>
<dbReference type="AlphaFoldDB" id="A0A8J2PNY2"/>
<dbReference type="InterPro" id="IPR052709">
    <property type="entry name" value="Transposase-MT_Hybrid"/>
</dbReference>
<dbReference type="PANTHER" id="PTHR46060">
    <property type="entry name" value="MARINER MOS1 TRANSPOSASE-LIKE PROTEIN"/>
    <property type="match status" value="1"/>
</dbReference>
<keyword evidence="1" id="KW-0175">Coiled coil</keyword>
<dbReference type="GO" id="GO:0044774">
    <property type="term" value="P:mitotic DNA integrity checkpoint signaling"/>
    <property type="evidence" value="ECO:0007669"/>
    <property type="project" value="TreeGrafter"/>
</dbReference>
<dbReference type="GO" id="GO:0000793">
    <property type="term" value="C:condensed chromosome"/>
    <property type="evidence" value="ECO:0007669"/>
    <property type="project" value="TreeGrafter"/>
</dbReference>
<dbReference type="GO" id="GO:0044547">
    <property type="term" value="F:DNA topoisomerase binding"/>
    <property type="evidence" value="ECO:0007669"/>
    <property type="project" value="TreeGrafter"/>
</dbReference>
<dbReference type="Pfam" id="PF16087">
    <property type="entry name" value="DUF4817"/>
    <property type="match status" value="1"/>
</dbReference>